<evidence type="ECO:0000256" key="4">
    <source>
        <dbReference type="ARBA" id="ARBA00022989"/>
    </source>
</evidence>
<evidence type="ECO:0000256" key="5">
    <source>
        <dbReference type="ARBA" id="ARBA00023136"/>
    </source>
</evidence>
<dbReference type="PANTHER" id="PTHR16932">
    <property type="entry name" value="INTERFERON ALPHA-INDUCIBLE PROTEIN 27"/>
    <property type="match status" value="1"/>
</dbReference>
<reference evidence="6" key="2">
    <citation type="submission" date="2020-06" db="EMBL/GenBank/DDBJ databases">
        <authorList>
            <person name="Sheffer M."/>
        </authorList>
    </citation>
    <scope>NUCLEOTIDE SEQUENCE</scope>
</reference>
<dbReference type="EMBL" id="JABXBU010002072">
    <property type="protein sequence ID" value="KAF8778546.1"/>
    <property type="molecule type" value="Genomic_DNA"/>
</dbReference>
<gene>
    <name evidence="6" type="ORF">HNY73_015257</name>
</gene>
<reference evidence="6" key="1">
    <citation type="journal article" date="2020" name="bioRxiv">
        <title>Chromosome-level reference genome of the European wasp spider Argiope bruennichi: a resource for studies on range expansion and evolutionary adaptation.</title>
        <authorList>
            <person name="Sheffer M.M."/>
            <person name="Hoppe A."/>
            <person name="Krehenwinkel H."/>
            <person name="Uhl G."/>
            <person name="Kuss A.W."/>
            <person name="Jensen L."/>
            <person name="Jensen C."/>
            <person name="Gillespie R.G."/>
            <person name="Hoff K.J."/>
            <person name="Prost S."/>
        </authorList>
    </citation>
    <scope>NUCLEOTIDE SEQUENCE</scope>
</reference>
<comment type="similarity">
    <text evidence="2">Belongs to the IFI6/IFI27 family.</text>
</comment>
<evidence type="ECO:0000256" key="3">
    <source>
        <dbReference type="ARBA" id="ARBA00022692"/>
    </source>
</evidence>
<sequence length="87" mass="8201">MDKSTLLKLGLGATVAVAAPPTALYFLGFTSAGVAAGSVAAVVQSKIGLVTAGSAFAACQSMGAAGLAAGTKVGLGCIGAIAAKKIF</sequence>
<comment type="caution">
    <text evidence="6">The sequence shown here is derived from an EMBL/GenBank/DDBJ whole genome shotgun (WGS) entry which is preliminary data.</text>
</comment>
<dbReference type="PANTHER" id="PTHR16932:SF18">
    <property type="entry name" value="INTERFERON, ALPHA-INDUCIBLE PROTEIN 27-LIKE 2"/>
    <property type="match status" value="1"/>
</dbReference>
<accession>A0A8T0EVX9</accession>
<dbReference type="InterPro" id="IPR009311">
    <property type="entry name" value="IFI6/IFI27-like"/>
</dbReference>
<keyword evidence="5" id="KW-0472">Membrane</keyword>
<comment type="subcellular location">
    <subcellularLocation>
        <location evidence="1">Membrane</location>
        <topology evidence="1">Multi-pass membrane protein</topology>
    </subcellularLocation>
</comment>
<keyword evidence="4" id="KW-1133">Transmembrane helix</keyword>
<evidence type="ECO:0000256" key="2">
    <source>
        <dbReference type="ARBA" id="ARBA00007262"/>
    </source>
</evidence>
<proteinExistence type="inferred from homology"/>
<dbReference type="Gene3D" id="6.10.110.10">
    <property type="match status" value="1"/>
</dbReference>
<organism evidence="6 7">
    <name type="scientific">Argiope bruennichi</name>
    <name type="common">Wasp spider</name>
    <name type="synonym">Aranea bruennichi</name>
    <dbReference type="NCBI Taxonomy" id="94029"/>
    <lineage>
        <taxon>Eukaryota</taxon>
        <taxon>Metazoa</taxon>
        <taxon>Ecdysozoa</taxon>
        <taxon>Arthropoda</taxon>
        <taxon>Chelicerata</taxon>
        <taxon>Arachnida</taxon>
        <taxon>Araneae</taxon>
        <taxon>Araneomorphae</taxon>
        <taxon>Entelegynae</taxon>
        <taxon>Araneoidea</taxon>
        <taxon>Araneidae</taxon>
        <taxon>Argiope</taxon>
    </lineage>
</organism>
<keyword evidence="3" id="KW-0812">Transmembrane</keyword>
<protein>
    <submittedName>
        <fullName evidence="6">Uncharacterized protein</fullName>
    </submittedName>
</protein>
<dbReference type="GO" id="GO:0016020">
    <property type="term" value="C:membrane"/>
    <property type="evidence" value="ECO:0007669"/>
    <property type="project" value="UniProtKB-SubCell"/>
</dbReference>
<evidence type="ECO:0000313" key="7">
    <source>
        <dbReference type="Proteomes" id="UP000807504"/>
    </source>
</evidence>
<dbReference type="InterPro" id="IPR038213">
    <property type="entry name" value="IFI6/IFI27-like_sf"/>
</dbReference>
<evidence type="ECO:0000313" key="6">
    <source>
        <dbReference type="EMBL" id="KAF8778546.1"/>
    </source>
</evidence>
<name>A0A8T0EVX9_ARGBR</name>
<dbReference type="Pfam" id="PF06140">
    <property type="entry name" value="Ifi-6-16"/>
    <property type="match status" value="1"/>
</dbReference>
<keyword evidence="7" id="KW-1185">Reference proteome</keyword>
<dbReference type="AlphaFoldDB" id="A0A8T0EVX9"/>
<dbReference type="Proteomes" id="UP000807504">
    <property type="component" value="Unassembled WGS sequence"/>
</dbReference>
<evidence type="ECO:0000256" key="1">
    <source>
        <dbReference type="ARBA" id="ARBA00004141"/>
    </source>
</evidence>